<protein>
    <recommendedName>
        <fullName evidence="5">SIR2-like domain-containing protein</fullName>
    </recommendedName>
</protein>
<gene>
    <name evidence="2" type="ORF">I570_01333</name>
    <name evidence="1" type="ORF">OMU_00552</name>
</gene>
<dbReference type="EMBL" id="ASWL01000002">
    <property type="protein sequence ID" value="EOU23469.1"/>
    <property type="molecule type" value="Genomic_DNA"/>
</dbReference>
<sequence length="967" mass="114966">MSKQTYLPEFRKIREALENNNLVIFVGAGVSANSGLPSWSELVKVFAEEINYGPYCRSSEKGNYKFSSDELLKIPQYVYDTDTKKYFEIIGHELKNENFFSNPLHKLIVNMLPNHIITTNYDKLLESSGDMNDSQYRVVSSDGMLLSNQGEHYIIKMHGDIDDLENIVLREDDYLNYSNKHILIETFIKSLLVNHVFLFVGYSLNDYNLKQIMSWIDYLSSKESVQNLRHKNYIIQNQKPEEFELKYWRHKNLSIIDSSFLDESLIERFEHADLEHDVGKRLYTCLQIIKDDDLDMSLTDYAAFLKGRYSVFDSMSWINIDDLKVVSGIKDDNYESGSIGFYDERMFRNWVSLSNDPTICDYWNRAGIYSVYYFKDRISEPIEIYRVNDNESILYDLACTFQYEELEKQLVNSDESELVKNYYRSIINISDGELKKYYQMEKNEINQLTRWETLLYKFNEILFKKRVMREGYSKHEVIRYYEMLSKKEKLAYDYLYKIVQSGYDIQKFKKMEDLLLKTENYYENPYAHTNKEFGDLPEIQTIAYHHFLFIRKNGVLIDSYLETKVFFTVYLKALLISQKQIEKKKDILFGFGTPLKKYEWCADDVNIFISYSDYSEIKKYIIDHKIPNITFDEETSVTNIFKNFCESTIFCLEKGSKKLFEQLPIFFFLLMHCEVDENDKKQILTSIFEMLAHPTFNDFRGVDPKISISLIKVINYFISQGSKISVDYFVLLLERLGKEAREGHDFLKLISKLKENESFYRNEKIQTTIRQLELEMIHTRERVNFLGLMYPMMSEKQKREYSVLINKNVIILDSGVLLNLIRLDVIHIDESVKREFVQLIDQTIEKRKSGYSSFPDPEKETIEKSIVFYLLGTVDNIEFLKPFTTSSVFLDFIFNYESFDYSKIDFKEYMWVNLFKNDFYREKILIHGKEKIKKNLIKDINNGDAKEEQKKIFFKYIASEEEFWNYS</sequence>
<dbReference type="SUPFAM" id="SSF52467">
    <property type="entry name" value="DHS-like NAD/FAD-binding domain"/>
    <property type="match status" value="1"/>
</dbReference>
<dbReference type="GeneID" id="69570817"/>
<dbReference type="InterPro" id="IPR029035">
    <property type="entry name" value="DHS-like_NAD/FAD-binding_dom"/>
</dbReference>
<evidence type="ECO:0000313" key="2">
    <source>
        <dbReference type="EMBL" id="EOU23469.1"/>
    </source>
</evidence>
<proteinExistence type="predicted"/>
<evidence type="ECO:0000313" key="1">
    <source>
        <dbReference type="EMBL" id="EOT51222.1"/>
    </source>
</evidence>
<dbReference type="RefSeq" id="WP_016178419.1">
    <property type="nucleotide sequence ID" value="NZ_KE136357.1"/>
</dbReference>
<accession>A0AAV3J2D5</accession>
<evidence type="ECO:0008006" key="5">
    <source>
        <dbReference type="Google" id="ProtNLM"/>
    </source>
</evidence>
<reference evidence="1 3" key="1">
    <citation type="submission" date="2013-03" db="EMBL/GenBank/DDBJ databases">
        <title>The Genome Sequence of Enterococcus avium ATCC_14025 (Illumina only assembly).</title>
        <authorList>
            <consortium name="The Broad Institute Genomics Platform"/>
            <consortium name="The Broad Institute Genome Sequencing Center for Infectious Disease"/>
            <person name="Earl A."/>
            <person name="Russ C."/>
            <person name="Gilmore M."/>
            <person name="Surin D."/>
            <person name="Walker B."/>
            <person name="Young S."/>
            <person name="Zeng Q."/>
            <person name="Gargeya S."/>
            <person name="Fitzgerald M."/>
            <person name="Haas B."/>
            <person name="Abouelleil A."/>
            <person name="Allen A.W."/>
            <person name="Alvarado L."/>
            <person name="Arachchi H.M."/>
            <person name="Berlin A.M."/>
            <person name="Chapman S.B."/>
            <person name="Gainer-Dewar J."/>
            <person name="Goldberg J."/>
            <person name="Griggs A."/>
            <person name="Gujja S."/>
            <person name="Hansen M."/>
            <person name="Howarth C."/>
            <person name="Imamovic A."/>
            <person name="Ireland A."/>
            <person name="Larimer J."/>
            <person name="McCowan C."/>
            <person name="Murphy C."/>
            <person name="Pearson M."/>
            <person name="Poon T.W."/>
            <person name="Priest M."/>
            <person name="Roberts A."/>
            <person name="Saif S."/>
            <person name="Shea T."/>
            <person name="Sisk P."/>
            <person name="Sykes S."/>
            <person name="Wortman J."/>
            <person name="Nusbaum C."/>
            <person name="Birren B."/>
        </authorList>
    </citation>
    <scope>NUCLEOTIDE SEQUENCE [LARGE SCALE GENOMIC DNA]</scope>
    <source>
        <strain evidence="1 3">ATCC 14025</strain>
    </source>
</reference>
<dbReference type="AlphaFoldDB" id="A0AAV3J2D5"/>
<evidence type="ECO:0000313" key="4">
    <source>
        <dbReference type="Proteomes" id="UP000014107"/>
    </source>
</evidence>
<dbReference type="Proteomes" id="UP000014104">
    <property type="component" value="Unassembled WGS sequence"/>
</dbReference>
<dbReference type="Proteomes" id="UP000014107">
    <property type="component" value="Unassembled WGS sequence"/>
</dbReference>
<keyword evidence="3" id="KW-1185">Reference proteome</keyword>
<name>A0AAV3J2D5_ENTAV</name>
<dbReference type="EMBL" id="AHYV01000005">
    <property type="protein sequence ID" value="EOT51222.1"/>
    <property type="molecule type" value="Genomic_DNA"/>
</dbReference>
<reference evidence="2 4" key="2">
    <citation type="submission" date="2013-03" db="EMBL/GenBank/DDBJ databases">
        <title>The Genome Sequence of Enterococcus avium ATCC_14025 (PacBio/Illumina hybrid assembly).</title>
        <authorList>
            <consortium name="The Broad Institute Genomics Platform"/>
            <consortium name="The Broad Institute Genome Sequencing Center for Infectious Disease"/>
            <person name="Earl A."/>
            <person name="Russ C."/>
            <person name="Gilmore M."/>
            <person name="Surin D."/>
            <person name="Walker B."/>
            <person name="Young S."/>
            <person name="Zeng Q."/>
            <person name="Gargeya S."/>
            <person name="Fitzgerald M."/>
            <person name="Haas B."/>
            <person name="Abouelleil A."/>
            <person name="Allen A.W."/>
            <person name="Alvarado L."/>
            <person name="Arachchi H.M."/>
            <person name="Berlin A.M."/>
            <person name="Chapman S.B."/>
            <person name="Gainer-Dewar J."/>
            <person name="Goldberg J."/>
            <person name="Griggs A."/>
            <person name="Gujja S."/>
            <person name="Hansen M."/>
            <person name="Howarth C."/>
            <person name="Imamovic A."/>
            <person name="Ireland A."/>
            <person name="Larimer J."/>
            <person name="McCowan C."/>
            <person name="Murphy C."/>
            <person name="Pearson M."/>
            <person name="Poon T.W."/>
            <person name="Priest M."/>
            <person name="Roberts A."/>
            <person name="Saif S."/>
            <person name="Shea T."/>
            <person name="Sisk P."/>
            <person name="Sykes S."/>
            <person name="Wortman J."/>
            <person name="Nusbaum C."/>
            <person name="Birren B."/>
        </authorList>
    </citation>
    <scope>NUCLEOTIDE SEQUENCE [LARGE SCALE GENOMIC DNA]</scope>
    <source>
        <strain evidence="2 4">ATCC 14025</strain>
    </source>
</reference>
<organism evidence="2 4">
    <name type="scientific">Enterococcus avium ATCC 14025</name>
    <dbReference type="NCBI Taxonomy" id="1140002"/>
    <lineage>
        <taxon>Bacteria</taxon>
        <taxon>Bacillati</taxon>
        <taxon>Bacillota</taxon>
        <taxon>Bacilli</taxon>
        <taxon>Lactobacillales</taxon>
        <taxon>Enterococcaceae</taxon>
        <taxon>Enterococcus</taxon>
    </lineage>
</organism>
<comment type="caution">
    <text evidence="2">The sequence shown here is derived from an EMBL/GenBank/DDBJ whole genome shotgun (WGS) entry which is preliminary data.</text>
</comment>
<dbReference type="Pfam" id="PF13289">
    <property type="entry name" value="SIR2_2"/>
    <property type="match status" value="1"/>
</dbReference>
<dbReference type="Gene3D" id="3.40.50.1220">
    <property type="entry name" value="TPP-binding domain"/>
    <property type="match status" value="1"/>
</dbReference>
<evidence type="ECO:0000313" key="3">
    <source>
        <dbReference type="Proteomes" id="UP000014104"/>
    </source>
</evidence>